<organism evidence="6 7">
    <name type="scientific">Nocardioides scoriae</name>
    <dbReference type="NCBI Taxonomy" id="642780"/>
    <lineage>
        <taxon>Bacteria</taxon>
        <taxon>Bacillati</taxon>
        <taxon>Actinomycetota</taxon>
        <taxon>Actinomycetes</taxon>
        <taxon>Propionibacteriales</taxon>
        <taxon>Nocardioidaceae</taxon>
        <taxon>Nocardioides</taxon>
    </lineage>
</organism>
<evidence type="ECO:0000256" key="3">
    <source>
        <dbReference type="ARBA" id="ARBA00022898"/>
    </source>
</evidence>
<dbReference type="NCBIfam" id="TIGR01814">
    <property type="entry name" value="kynureninase"/>
    <property type="match status" value="1"/>
</dbReference>
<dbReference type="GO" id="GO:0030429">
    <property type="term" value="F:kynureninase activity"/>
    <property type="evidence" value="ECO:0007669"/>
    <property type="project" value="UniProtKB-UniRule"/>
</dbReference>
<dbReference type="SUPFAM" id="SSF53383">
    <property type="entry name" value="PLP-dependent transferases"/>
    <property type="match status" value="1"/>
</dbReference>
<evidence type="ECO:0000256" key="1">
    <source>
        <dbReference type="ARBA" id="ARBA00022642"/>
    </source>
</evidence>
<dbReference type="PANTHER" id="PTHR14084:SF0">
    <property type="entry name" value="KYNURENINASE"/>
    <property type="match status" value="1"/>
</dbReference>
<comment type="function">
    <text evidence="5">Catalyzes the cleavage of L-kynurenine (L-Kyn) and L-3-hydroxykynurenine (L-3OHKyn) into anthranilic acid (AA) and 3-hydroxyanthranilic acid (3-OHAA), respectively.</text>
</comment>
<dbReference type="RefSeq" id="WP_091730782.1">
    <property type="nucleotide sequence ID" value="NZ_LT629757.1"/>
</dbReference>
<dbReference type="PIRSF" id="PIRSF038800">
    <property type="entry name" value="KYNU"/>
    <property type="match status" value="1"/>
</dbReference>
<comment type="catalytic activity">
    <reaction evidence="5">
        <text>3-hydroxy-L-kynurenine + H2O = 3-hydroxyanthranilate + L-alanine + H(+)</text>
        <dbReference type="Rhea" id="RHEA:25143"/>
        <dbReference type="ChEBI" id="CHEBI:15377"/>
        <dbReference type="ChEBI" id="CHEBI:15378"/>
        <dbReference type="ChEBI" id="CHEBI:36559"/>
        <dbReference type="ChEBI" id="CHEBI:57972"/>
        <dbReference type="ChEBI" id="CHEBI:58125"/>
        <dbReference type="EC" id="3.7.1.3"/>
    </reaction>
</comment>
<dbReference type="GO" id="GO:0019441">
    <property type="term" value="P:L-tryptophan catabolic process to kynurenine"/>
    <property type="evidence" value="ECO:0007669"/>
    <property type="project" value="TreeGrafter"/>
</dbReference>
<evidence type="ECO:0000313" key="7">
    <source>
        <dbReference type="Proteomes" id="UP000198859"/>
    </source>
</evidence>
<evidence type="ECO:0000256" key="5">
    <source>
        <dbReference type="PIRNR" id="PIRNR038800"/>
    </source>
</evidence>
<accession>A0A1H1VF33</accession>
<dbReference type="UniPathway" id="UPA00334">
    <property type="reaction ID" value="UER00455"/>
</dbReference>
<comment type="subunit">
    <text evidence="5">Homodimer.</text>
</comment>
<keyword evidence="7" id="KW-1185">Reference proteome</keyword>
<keyword evidence="3 5" id="KW-0663">Pyridoxal phosphate</keyword>
<keyword evidence="2 5" id="KW-0378">Hydrolase</keyword>
<keyword evidence="1 5" id="KW-0662">Pyridine nucleotide biosynthesis</keyword>
<evidence type="ECO:0000256" key="4">
    <source>
        <dbReference type="NCBIfam" id="TIGR01814"/>
    </source>
</evidence>
<dbReference type="GO" id="GO:0030170">
    <property type="term" value="F:pyridoxal phosphate binding"/>
    <property type="evidence" value="ECO:0007669"/>
    <property type="project" value="UniProtKB-UniRule"/>
</dbReference>
<dbReference type="GO" id="GO:0005737">
    <property type="term" value="C:cytoplasm"/>
    <property type="evidence" value="ECO:0007669"/>
    <property type="project" value="UniProtKB-UniRule"/>
</dbReference>
<dbReference type="OrthoDB" id="9812626at2"/>
<dbReference type="InterPro" id="IPR010111">
    <property type="entry name" value="Kynureninase"/>
</dbReference>
<protein>
    <recommendedName>
        <fullName evidence="4 5">Kynureninase</fullName>
        <ecNumber evidence="4 5">3.7.1.3</ecNumber>
    </recommendedName>
</protein>
<dbReference type="GO" id="GO:0043420">
    <property type="term" value="P:anthranilate metabolic process"/>
    <property type="evidence" value="ECO:0007669"/>
    <property type="project" value="TreeGrafter"/>
</dbReference>
<sequence>MTATRPAVLDLLPAELVAEAARLDAEDPLAAHRERFVLPEGVVAYLDGNSLGRPLKATRDRLPGFVEQEWGERLIRSWDERWMARPTELGDLVGRAALGAAPGQTVVADSTTVLLYKLVRAAVTARPDRTVIVADTENFPTDRYVVDAVARETGREVRWISPDPATGVQPEEVAAHVGADTALVLLSHVAYKSAFVADLAGITAVAHDAGALVLWDLSHSAGAVELALDDADVDLAVGCSYKYLNGGPGAPAFAYVASRLHDELVQPIAGWMGHADPFAMGPSYAPAAGVRRLVSGTPPILGMLPLQDMAALVEQVGMPAIRAKSVLLTAYVLRVADEALASHGVTVASPRDPAVRGGHVTLDHPAMQQVVATLWERGVVPDFRHPSGLRAGMSPLSTSFTEVAVALAHVVDCLQPTAP</sequence>
<comment type="cofactor">
    <cofactor evidence="5">
        <name>pyridoxal 5'-phosphate</name>
        <dbReference type="ChEBI" id="CHEBI:597326"/>
    </cofactor>
</comment>
<dbReference type="UniPathway" id="UPA00253">
    <property type="reaction ID" value="UER00329"/>
</dbReference>
<dbReference type="Gene3D" id="3.40.640.10">
    <property type="entry name" value="Type I PLP-dependent aspartate aminotransferase-like (Major domain)"/>
    <property type="match status" value="1"/>
</dbReference>
<evidence type="ECO:0000256" key="2">
    <source>
        <dbReference type="ARBA" id="ARBA00022801"/>
    </source>
</evidence>
<comment type="similarity">
    <text evidence="5">Belongs to the kynureninase family.</text>
</comment>
<dbReference type="GO" id="GO:0097053">
    <property type="term" value="P:L-kynurenine catabolic process"/>
    <property type="evidence" value="ECO:0007669"/>
    <property type="project" value="UniProtKB-UniPathway"/>
</dbReference>
<dbReference type="Gene3D" id="3.90.1150.10">
    <property type="entry name" value="Aspartate Aminotransferase, domain 1"/>
    <property type="match status" value="1"/>
</dbReference>
<evidence type="ECO:0000313" key="6">
    <source>
        <dbReference type="EMBL" id="SDS83016.1"/>
    </source>
</evidence>
<dbReference type="Pfam" id="PF22580">
    <property type="entry name" value="KYNU_C"/>
    <property type="match status" value="1"/>
</dbReference>
<dbReference type="InterPro" id="IPR015424">
    <property type="entry name" value="PyrdxlP-dep_Trfase"/>
</dbReference>
<gene>
    <name evidence="6" type="ORF">SAMN04488570_2803</name>
</gene>
<proteinExistence type="inferred from homology"/>
<dbReference type="EC" id="3.7.1.3" evidence="4 5"/>
<dbReference type="InterPro" id="IPR015422">
    <property type="entry name" value="PyrdxlP-dep_Trfase_small"/>
</dbReference>
<dbReference type="AlphaFoldDB" id="A0A1H1VF33"/>
<dbReference type="GO" id="GO:0009435">
    <property type="term" value="P:NAD+ biosynthetic process"/>
    <property type="evidence" value="ECO:0007669"/>
    <property type="project" value="UniProtKB-UniRule"/>
</dbReference>
<comment type="pathway">
    <text evidence="5">Amino-acid degradation; L-kynurenine degradation; L-alanine and anthranilate from L-kynurenine: step 1/1.</text>
</comment>
<dbReference type="InterPro" id="IPR015421">
    <property type="entry name" value="PyrdxlP-dep_Trfase_major"/>
</dbReference>
<dbReference type="PANTHER" id="PTHR14084">
    <property type="entry name" value="KYNURENINASE"/>
    <property type="match status" value="1"/>
</dbReference>
<comment type="pathway">
    <text evidence="5">Cofactor biosynthesis; NAD(+) biosynthesis; quinolinate from L-kynurenine: step 2/3.</text>
</comment>
<name>A0A1H1VF33_9ACTN</name>
<dbReference type="EMBL" id="LT629757">
    <property type="protein sequence ID" value="SDS83016.1"/>
    <property type="molecule type" value="Genomic_DNA"/>
</dbReference>
<dbReference type="STRING" id="642780.SAMN04488570_2803"/>
<reference evidence="7" key="1">
    <citation type="submission" date="2016-10" db="EMBL/GenBank/DDBJ databases">
        <authorList>
            <person name="Varghese N."/>
            <person name="Submissions S."/>
        </authorList>
    </citation>
    <scope>NUCLEOTIDE SEQUENCE [LARGE SCALE GENOMIC DNA]</scope>
    <source>
        <strain evidence="7">DSM 22127</strain>
    </source>
</reference>
<comment type="catalytic activity">
    <reaction evidence="5">
        <text>L-kynurenine + H2O = anthranilate + L-alanine + H(+)</text>
        <dbReference type="Rhea" id="RHEA:16813"/>
        <dbReference type="ChEBI" id="CHEBI:15377"/>
        <dbReference type="ChEBI" id="CHEBI:15378"/>
        <dbReference type="ChEBI" id="CHEBI:16567"/>
        <dbReference type="ChEBI" id="CHEBI:57959"/>
        <dbReference type="ChEBI" id="CHEBI:57972"/>
        <dbReference type="EC" id="3.7.1.3"/>
    </reaction>
</comment>
<dbReference type="Proteomes" id="UP000198859">
    <property type="component" value="Chromosome I"/>
</dbReference>